<evidence type="ECO:0000313" key="1">
    <source>
        <dbReference type="EMBL" id="KAI3808343.1"/>
    </source>
</evidence>
<evidence type="ECO:0000313" key="2">
    <source>
        <dbReference type="Proteomes" id="UP001056120"/>
    </source>
</evidence>
<accession>A0ACB9IJ95</accession>
<dbReference type="Proteomes" id="UP001056120">
    <property type="component" value="Linkage Group LG08"/>
</dbReference>
<proteinExistence type="predicted"/>
<keyword evidence="2" id="KW-1185">Reference proteome</keyword>
<sequence length="115" mass="13504">MEWCLEHNIECIEAYTSDEEPNYEFEHEILSDGSVEPWDDTYASWVSATNDNTEPDLMNDRVALARVDMQPSTSQSQEEIEIEREKTIPKAHEEEKDEHDEMNNYCLRLEVCMTV</sequence>
<dbReference type="EMBL" id="CM042025">
    <property type="protein sequence ID" value="KAI3808343.1"/>
    <property type="molecule type" value="Genomic_DNA"/>
</dbReference>
<gene>
    <name evidence="1" type="ORF">L1987_24292</name>
</gene>
<reference evidence="2" key="1">
    <citation type="journal article" date="2022" name="Mol. Ecol. Resour.">
        <title>The genomes of chicory, endive, great burdock and yacon provide insights into Asteraceae palaeo-polyploidization history and plant inulin production.</title>
        <authorList>
            <person name="Fan W."/>
            <person name="Wang S."/>
            <person name="Wang H."/>
            <person name="Wang A."/>
            <person name="Jiang F."/>
            <person name="Liu H."/>
            <person name="Zhao H."/>
            <person name="Xu D."/>
            <person name="Zhang Y."/>
        </authorList>
    </citation>
    <scope>NUCLEOTIDE SEQUENCE [LARGE SCALE GENOMIC DNA]</scope>
    <source>
        <strain evidence="2">cv. Yunnan</strain>
    </source>
</reference>
<comment type="caution">
    <text evidence="1">The sequence shown here is derived from an EMBL/GenBank/DDBJ whole genome shotgun (WGS) entry which is preliminary data.</text>
</comment>
<organism evidence="1 2">
    <name type="scientific">Smallanthus sonchifolius</name>
    <dbReference type="NCBI Taxonomy" id="185202"/>
    <lineage>
        <taxon>Eukaryota</taxon>
        <taxon>Viridiplantae</taxon>
        <taxon>Streptophyta</taxon>
        <taxon>Embryophyta</taxon>
        <taxon>Tracheophyta</taxon>
        <taxon>Spermatophyta</taxon>
        <taxon>Magnoliopsida</taxon>
        <taxon>eudicotyledons</taxon>
        <taxon>Gunneridae</taxon>
        <taxon>Pentapetalae</taxon>
        <taxon>asterids</taxon>
        <taxon>campanulids</taxon>
        <taxon>Asterales</taxon>
        <taxon>Asteraceae</taxon>
        <taxon>Asteroideae</taxon>
        <taxon>Heliantheae alliance</taxon>
        <taxon>Millerieae</taxon>
        <taxon>Smallanthus</taxon>
    </lineage>
</organism>
<name>A0ACB9IJ95_9ASTR</name>
<protein>
    <submittedName>
        <fullName evidence="1">Uncharacterized protein</fullName>
    </submittedName>
</protein>
<reference evidence="1 2" key="2">
    <citation type="journal article" date="2022" name="Mol. Ecol. Resour.">
        <title>The genomes of chicory, endive, great burdock and yacon provide insights into Asteraceae paleo-polyploidization history and plant inulin production.</title>
        <authorList>
            <person name="Fan W."/>
            <person name="Wang S."/>
            <person name="Wang H."/>
            <person name="Wang A."/>
            <person name="Jiang F."/>
            <person name="Liu H."/>
            <person name="Zhao H."/>
            <person name="Xu D."/>
            <person name="Zhang Y."/>
        </authorList>
    </citation>
    <scope>NUCLEOTIDE SEQUENCE [LARGE SCALE GENOMIC DNA]</scope>
    <source>
        <strain evidence="2">cv. Yunnan</strain>
        <tissue evidence="1">Leaves</tissue>
    </source>
</reference>